<keyword evidence="2" id="KW-1185">Reference proteome</keyword>
<dbReference type="Pfam" id="PF06299">
    <property type="entry name" value="DUF1045"/>
    <property type="match status" value="1"/>
</dbReference>
<proteinExistence type="predicted"/>
<evidence type="ECO:0000313" key="1">
    <source>
        <dbReference type="EMBL" id="MXN19045.1"/>
    </source>
</evidence>
<dbReference type="AlphaFoldDB" id="A0A6L7G4J9"/>
<organism evidence="1 2">
    <name type="scientific">Pseudooceanicola albus</name>
    <dbReference type="NCBI Taxonomy" id="2692189"/>
    <lineage>
        <taxon>Bacteria</taxon>
        <taxon>Pseudomonadati</taxon>
        <taxon>Pseudomonadota</taxon>
        <taxon>Alphaproteobacteria</taxon>
        <taxon>Rhodobacterales</taxon>
        <taxon>Paracoccaceae</taxon>
        <taxon>Pseudooceanicola</taxon>
    </lineage>
</organism>
<comment type="caution">
    <text evidence="1">The sequence shown here is derived from an EMBL/GenBank/DDBJ whole genome shotgun (WGS) entry which is preliminary data.</text>
</comment>
<protein>
    <submittedName>
        <fullName evidence="1">DUF1045 domain-containing protein</fullName>
    </submittedName>
</protein>
<name>A0A6L7G4J9_9RHOB</name>
<dbReference type="InterPro" id="IPR009389">
    <property type="entry name" value="DUF1045"/>
</dbReference>
<dbReference type="RefSeq" id="WP_160895164.1">
    <property type="nucleotide sequence ID" value="NZ_WUMU01000016.1"/>
</dbReference>
<dbReference type="EMBL" id="WUMU01000016">
    <property type="protein sequence ID" value="MXN19045.1"/>
    <property type="molecule type" value="Genomic_DNA"/>
</dbReference>
<accession>A0A6L7G4J9</accession>
<reference evidence="1 2" key="1">
    <citation type="submission" date="2019-12" db="EMBL/GenBank/DDBJ databases">
        <authorList>
            <person name="Li M."/>
        </authorList>
    </citation>
    <scope>NUCLEOTIDE SEQUENCE [LARGE SCALE GENOMIC DNA]</scope>
    <source>
        <strain evidence="1 2">GBMRC 2024</strain>
    </source>
</reference>
<evidence type="ECO:0000313" key="2">
    <source>
        <dbReference type="Proteomes" id="UP000477911"/>
    </source>
</evidence>
<sequence>MTFFTRYAIYYLPEPGPLADFGARWLGWDVQAGTPAAPTETDLPLEQLTATPRKYGFHATIKPPFRLPPGTTPEALAETARALCAALAPVTLEGLCPTLLGRFLALTPEGDTAALSALASEVVRDLDAFRAPATEAELEKRRKARLSPRQDQLLTRWGYPYVLEEFRFHMTLTGRLTPGQAGATAAALADLLKNVPLRPLEIRDLCLCGEDAEGRFHLVERLPLGQGNRP</sequence>
<dbReference type="NCBIfam" id="TIGR03223">
    <property type="entry name" value="Phn_opern_protn"/>
    <property type="match status" value="1"/>
</dbReference>
<dbReference type="Gene3D" id="3.90.1140.10">
    <property type="entry name" value="Cyclic phosphodiesterase"/>
    <property type="match status" value="1"/>
</dbReference>
<gene>
    <name evidence="1" type="ORF">GR170_14465</name>
</gene>
<dbReference type="Proteomes" id="UP000477911">
    <property type="component" value="Unassembled WGS sequence"/>
</dbReference>
<dbReference type="PIRSF" id="PIRSF033328">
    <property type="entry name" value="Phest_Mll4975"/>
    <property type="match status" value="1"/>
</dbReference>